<proteinExistence type="predicted"/>
<organism evidence="2 3">
    <name type="scientific">Lentinula aciculospora</name>
    <dbReference type="NCBI Taxonomy" id="153920"/>
    <lineage>
        <taxon>Eukaryota</taxon>
        <taxon>Fungi</taxon>
        <taxon>Dikarya</taxon>
        <taxon>Basidiomycota</taxon>
        <taxon>Agaricomycotina</taxon>
        <taxon>Agaricomycetes</taxon>
        <taxon>Agaricomycetidae</taxon>
        <taxon>Agaricales</taxon>
        <taxon>Marasmiineae</taxon>
        <taxon>Omphalotaceae</taxon>
        <taxon>Lentinula</taxon>
    </lineage>
</organism>
<dbReference type="Proteomes" id="UP001150266">
    <property type="component" value="Unassembled WGS sequence"/>
</dbReference>
<comment type="caution">
    <text evidence="2">The sequence shown here is derived from an EMBL/GenBank/DDBJ whole genome shotgun (WGS) entry which is preliminary data.</text>
</comment>
<reference evidence="2" key="1">
    <citation type="submission" date="2022-08" db="EMBL/GenBank/DDBJ databases">
        <title>A Global Phylogenomic Analysis of the Shiitake Genus Lentinula.</title>
        <authorList>
            <consortium name="DOE Joint Genome Institute"/>
            <person name="Sierra-Patev S."/>
            <person name="Min B."/>
            <person name="Naranjo-Ortiz M."/>
            <person name="Looney B."/>
            <person name="Konkel Z."/>
            <person name="Slot J.C."/>
            <person name="Sakamoto Y."/>
            <person name="Steenwyk J.L."/>
            <person name="Rokas A."/>
            <person name="Carro J."/>
            <person name="Camarero S."/>
            <person name="Ferreira P."/>
            <person name="Molpeceres G."/>
            <person name="Ruiz-Duenas F.J."/>
            <person name="Serrano A."/>
            <person name="Henrissat B."/>
            <person name="Drula E."/>
            <person name="Hughes K.W."/>
            <person name="Mata J.L."/>
            <person name="Ishikawa N.K."/>
            <person name="Vargas-Isla R."/>
            <person name="Ushijima S."/>
            <person name="Smith C.A."/>
            <person name="Ahrendt S."/>
            <person name="Andreopoulos W."/>
            <person name="He G."/>
            <person name="Labutti K."/>
            <person name="Lipzen A."/>
            <person name="Ng V."/>
            <person name="Riley R."/>
            <person name="Sandor L."/>
            <person name="Barry K."/>
            <person name="Martinez A.T."/>
            <person name="Xiao Y."/>
            <person name="Gibbons J.G."/>
            <person name="Terashima K."/>
            <person name="Grigoriev I.V."/>
            <person name="Hibbett D.S."/>
        </authorList>
    </citation>
    <scope>NUCLEOTIDE SEQUENCE</scope>
    <source>
        <strain evidence="2">JLM2183</strain>
    </source>
</reference>
<feature type="compositionally biased region" description="Low complexity" evidence="1">
    <location>
        <begin position="34"/>
        <end position="50"/>
    </location>
</feature>
<gene>
    <name evidence="2" type="ORF">J3R30DRAFT_3695758</name>
</gene>
<protein>
    <submittedName>
        <fullName evidence="2">Uncharacterized protein</fullName>
    </submittedName>
</protein>
<dbReference type="OrthoDB" id="2666783at2759"/>
<name>A0A9W9AQ74_9AGAR</name>
<dbReference type="AlphaFoldDB" id="A0A9W9AQ74"/>
<accession>A0A9W9AQ74</accession>
<feature type="region of interest" description="Disordered" evidence="1">
    <location>
        <begin position="31"/>
        <end position="50"/>
    </location>
</feature>
<keyword evidence="3" id="KW-1185">Reference proteome</keyword>
<feature type="region of interest" description="Disordered" evidence="1">
    <location>
        <begin position="1"/>
        <end position="23"/>
    </location>
</feature>
<dbReference type="EMBL" id="JAOTPV010000002">
    <property type="protein sequence ID" value="KAJ4488111.1"/>
    <property type="molecule type" value="Genomic_DNA"/>
</dbReference>
<evidence type="ECO:0000256" key="1">
    <source>
        <dbReference type="SAM" id="MobiDB-lite"/>
    </source>
</evidence>
<sequence>MDRPVHSLARHAPRPLNFTSRPERAALPPAFNYTVTSSPTTTSSLSTPMSSEMGYKAPGEPMYSRESPPSAYFSRPTTPLLRSPLFPTGNSLRIGYPERPSMIPSMRLIPARISHNGDAVVHGIRQESQFPLTRTQSAPPNLEVASQTLPPLHPLPNPFEDSVSRTVTPSTLSSTSAWLPTGSPNLSLSFGSRDFPLPPSYNGTLWTQYTDNYLKSSSNRSQAPPSTPRSLMPGVHVEVKRSSPLVVVPRRPLSFGSIAASLHSTSLPSLPTPAARLPPHPRLQAHLELVSSQEAAAGSRNWVVAMDPIGTTPTSAKTFRSQLLPTDIPHWLASHGT</sequence>
<evidence type="ECO:0000313" key="2">
    <source>
        <dbReference type="EMBL" id="KAJ4488111.1"/>
    </source>
</evidence>
<evidence type="ECO:0000313" key="3">
    <source>
        <dbReference type="Proteomes" id="UP001150266"/>
    </source>
</evidence>